<dbReference type="InterPro" id="IPR036440">
    <property type="entry name" value="Peptidase_C15-like_sf"/>
</dbReference>
<sequence length="201" mass="22179">MSAQKTLLVTGFTPFPGMPVNPTALFIRRFPRIIGFNIRNVRLHYAVLPATWRGRQAVTQPLIDRLGPDAVIHFGADGKRSGINIETLAVNRANQVRCDAEGRLPGTAYLAQPAERARRATLAPKRLRDAAARTGAAVSLSTDAGDYLCNATLWDTLGRELPAVFVHVPRLNRGRYDRRPDYPLLERAARAVVCEAAQTLR</sequence>
<evidence type="ECO:0000256" key="4">
    <source>
        <dbReference type="ARBA" id="ARBA00022670"/>
    </source>
</evidence>
<name>A0A562TJR0_9HYPH</name>
<evidence type="ECO:0000256" key="7">
    <source>
        <dbReference type="ARBA" id="ARBA00030836"/>
    </source>
</evidence>
<evidence type="ECO:0000256" key="6">
    <source>
        <dbReference type="ARBA" id="ARBA00022807"/>
    </source>
</evidence>
<dbReference type="Gene3D" id="3.40.630.20">
    <property type="entry name" value="Peptidase C15, pyroglutamyl peptidase I-like"/>
    <property type="match status" value="1"/>
</dbReference>
<dbReference type="RefSeq" id="WP_208994924.1">
    <property type="nucleotide sequence ID" value="NZ_SMLY01000059.1"/>
</dbReference>
<dbReference type="InterPro" id="IPR016125">
    <property type="entry name" value="Peptidase_C15-like"/>
</dbReference>
<proteinExistence type="inferred from homology"/>
<evidence type="ECO:0000256" key="1">
    <source>
        <dbReference type="ARBA" id="ARBA00006641"/>
    </source>
</evidence>
<protein>
    <recommendedName>
        <fullName evidence="2">Pyrrolidone-carboxylate peptidase</fullName>
    </recommendedName>
    <alternativeName>
        <fullName evidence="7">5-oxoprolyl-peptidase</fullName>
    </alternativeName>
    <alternativeName>
        <fullName evidence="8">Pyroglutamyl-peptidase I</fullName>
    </alternativeName>
</protein>
<evidence type="ECO:0000313" key="9">
    <source>
        <dbReference type="EMBL" id="TWI93356.1"/>
    </source>
</evidence>
<evidence type="ECO:0000256" key="8">
    <source>
        <dbReference type="ARBA" id="ARBA00031559"/>
    </source>
</evidence>
<comment type="caution">
    <text evidence="9">The sequence shown here is derived from an EMBL/GenBank/DDBJ whole genome shotgun (WGS) entry which is preliminary data.</text>
</comment>
<dbReference type="EMBL" id="VLLF01000001">
    <property type="protein sequence ID" value="TWI93356.1"/>
    <property type="molecule type" value="Genomic_DNA"/>
</dbReference>
<dbReference type="PANTHER" id="PTHR23402:SF1">
    <property type="entry name" value="PYROGLUTAMYL-PEPTIDASE I"/>
    <property type="match status" value="1"/>
</dbReference>
<accession>A0A562TJR0</accession>
<evidence type="ECO:0000256" key="5">
    <source>
        <dbReference type="ARBA" id="ARBA00022801"/>
    </source>
</evidence>
<dbReference type="InterPro" id="IPR000816">
    <property type="entry name" value="Peptidase_C15"/>
</dbReference>
<keyword evidence="10" id="KW-1185">Reference proteome</keyword>
<evidence type="ECO:0000256" key="2">
    <source>
        <dbReference type="ARBA" id="ARBA00019191"/>
    </source>
</evidence>
<dbReference type="SUPFAM" id="SSF53182">
    <property type="entry name" value="Pyrrolidone carboxyl peptidase (pyroglutamate aminopeptidase)"/>
    <property type="match status" value="1"/>
</dbReference>
<dbReference type="AlphaFoldDB" id="A0A562TJR0"/>
<dbReference type="GO" id="GO:0006508">
    <property type="term" value="P:proteolysis"/>
    <property type="evidence" value="ECO:0007669"/>
    <property type="project" value="UniProtKB-KW"/>
</dbReference>
<dbReference type="GO" id="GO:0005829">
    <property type="term" value="C:cytosol"/>
    <property type="evidence" value="ECO:0007669"/>
    <property type="project" value="InterPro"/>
</dbReference>
<reference evidence="9 10" key="1">
    <citation type="submission" date="2019-07" db="EMBL/GenBank/DDBJ databases">
        <title>Genomic Encyclopedia of Archaeal and Bacterial Type Strains, Phase II (KMG-II): from individual species to whole genera.</title>
        <authorList>
            <person name="Goeker M."/>
        </authorList>
    </citation>
    <scope>NUCLEOTIDE SEQUENCE [LARGE SCALE GENOMIC DNA]</scope>
    <source>
        <strain evidence="9 10">ATCC BAA-252</strain>
    </source>
</reference>
<dbReference type="Pfam" id="PF01470">
    <property type="entry name" value="Peptidase_C15"/>
    <property type="match status" value="1"/>
</dbReference>
<keyword evidence="4" id="KW-0645">Protease</keyword>
<gene>
    <name evidence="9" type="ORF">JM93_00912</name>
</gene>
<keyword evidence="6" id="KW-0788">Thiol protease</keyword>
<comment type="similarity">
    <text evidence="1">Belongs to the peptidase C15 family.</text>
</comment>
<keyword evidence="3" id="KW-0963">Cytoplasm</keyword>
<dbReference type="Proteomes" id="UP000320593">
    <property type="component" value="Unassembled WGS sequence"/>
</dbReference>
<dbReference type="GO" id="GO:0016920">
    <property type="term" value="F:pyroglutamyl-peptidase activity"/>
    <property type="evidence" value="ECO:0007669"/>
    <property type="project" value="InterPro"/>
</dbReference>
<evidence type="ECO:0000313" key="10">
    <source>
        <dbReference type="Proteomes" id="UP000320593"/>
    </source>
</evidence>
<evidence type="ECO:0000256" key="3">
    <source>
        <dbReference type="ARBA" id="ARBA00022490"/>
    </source>
</evidence>
<keyword evidence="5" id="KW-0378">Hydrolase</keyword>
<dbReference type="PANTHER" id="PTHR23402">
    <property type="entry name" value="PROTEASE FAMILY C15 PYROGLUTAMYL-PEPTIDASE I-RELATED"/>
    <property type="match status" value="1"/>
</dbReference>
<dbReference type="PRINTS" id="PR00706">
    <property type="entry name" value="PYROGLUPTASE"/>
</dbReference>
<organism evidence="9 10">
    <name type="scientific">Roseibium hamelinense</name>
    <dbReference type="NCBI Taxonomy" id="150831"/>
    <lineage>
        <taxon>Bacteria</taxon>
        <taxon>Pseudomonadati</taxon>
        <taxon>Pseudomonadota</taxon>
        <taxon>Alphaproteobacteria</taxon>
        <taxon>Hyphomicrobiales</taxon>
        <taxon>Stappiaceae</taxon>
        <taxon>Roseibium</taxon>
    </lineage>
</organism>